<dbReference type="CDD" id="cd05374">
    <property type="entry name" value="17beta-HSD-like_SDR_c"/>
    <property type="match status" value="1"/>
</dbReference>
<keyword evidence="2" id="KW-0521">NADP</keyword>
<dbReference type="PROSITE" id="PS00061">
    <property type="entry name" value="ADH_SHORT"/>
    <property type="match status" value="1"/>
</dbReference>
<comment type="caution">
    <text evidence="6">The sequence shown here is derived from an EMBL/GenBank/DDBJ whole genome shotgun (WGS) entry which is preliminary data.</text>
</comment>
<comment type="similarity">
    <text evidence="1 4">Belongs to the short-chain dehydrogenases/reductases (SDR) family.</text>
</comment>
<evidence type="ECO:0000256" key="3">
    <source>
        <dbReference type="ARBA" id="ARBA00023002"/>
    </source>
</evidence>
<dbReference type="GeneID" id="39601471"/>
<evidence type="ECO:0000256" key="1">
    <source>
        <dbReference type="ARBA" id="ARBA00006484"/>
    </source>
</evidence>
<dbReference type="SUPFAM" id="SSF51735">
    <property type="entry name" value="NAD(P)-binding Rossmann-fold domains"/>
    <property type="match status" value="1"/>
</dbReference>
<dbReference type="EMBL" id="RCNU01000015">
    <property type="protein sequence ID" value="RWQ92014.1"/>
    <property type="molecule type" value="Genomic_DNA"/>
</dbReference>
<evidence type="ECO:0000313" key="6">
    <source>
        <dbReference type="EMBL" id="RWQ92014.1"/>
    </source>
</evidence>
<sequence>MSPRVWFITGCSTGFGRELVLQALKRGDKVIATARNVSKLADLEAEGAKILPLDVTADLGSLKQSAATAYAVYDRIDILVNNAGYLCSGSIEETSPEETYSQFNANVFGLLNINRAFLPYLRAQKSGVIANFSSIGAWTGPAGVGIYCASKWAVAGISEAMSSELAEFGIRTISIEPGFFRSKLLDGGNRSVIQNYIADYDGAAARKGMQMLEALDQKQPGDIAKGCKVIIDVLTQCSTAAGKDIPIRLALGADSYELIRAKCQETITLLDGWKDISTPTNHDDVAGNL</sequence>
<dbReference type="Pfam" id="PF00106">
    <property type="entry name" value="adh_short"/>
    <property type="match status" value="1"/>
</dbReference>
<dbReference type="Proteomes" id="UP000283841">
    <property type="component" value="Unassembled WGS sequence"/>
</dbReference>
<dbReference type="RefSeq" id="XP_028481659.1">
    <property type="nucleotide sequence ID" value="XM_028632194.1"/>
</dbReference>
<dbReference type="PANTHER" id="PTHR43976">
    <property type="entry name" value="SHORT CHAIN DEHYDROGENASE"/>
    <property type="match status" value="1"/>
</dbReference>
<proteinExistence type="inferred from homology"/>
<dbReference type="InterPro" id="IPR051911">
    <property type="entry name" value="SDR_oxidoreductase"/>
</dbReference>
<dbReference type="GO" id="GO:0016491">
    <property type="term" value="F:oxidoreductase activity"/>
    <property type="evidence" value="ECO:0007669"/>
    <property type="project" value="UniProtKB-KW"/>
</dbReference>
<dbReference type="PANTHER" id="PTHR43976:SF16">
    <property type="entry name" value="SHORT-CHAIN DEHYDROGENASE_REDUCTASE FAMILY PROTEIN"/>
    <property type="match status" value="1"/>
</dbReference>
<evidence type="ECO:0000256" key="4">
    <source>
        <dbReference type="RuleBase" id="RU000363"/>
    </source>
</evidence>
<dbReference type="SMART" id="SM00822">
    <property type="entry name" value="PKS_KR"/>
    <property type="match status" value="1"/>
</dbReference>
<organism evidence="6 7">
    <name type="scientific">Byssochlamys spectabilis</name>
    <name type="common">Paecilomyces variotii</name>
    <dbReference type="NCBI Taxonomy" id="264951"/>
    <lineage>
        <taxon>Eukaryota</taxon>
        <taxon>Fungi</taxon>
        <taxon>Dikarya</taxon>
        <taxon>Ascomycota</taxon>
        <taxon>Pezizomycotina</taxon>
        <taxon>Eurotiomycetes</taxon>
        <taxon>Eurotiomycetidae</taxon>
        <taxon>Eurotiales</taxon>
        <taxon>Thermoascaceae</taxon>
        <taxon>Paecilomyces</taxon>
    </lineage>
</organism>
<evidence type="ECO:0000256" key="2">
    <source>
        <dbReference type="ARBA" id="ARBA00022857"/>
    </source>
</evidence>
<dbReference type="InterPro" id="IPR057326">
    <property type="entry name" value="KR_dom"/>
</dbReference>
<evidence type="ECO:0000313" key="7">
    <source>
        <dbReference type="Proteomes" id="UP000283841"/>
    </source>
</evidence>
<dbReference type="InterPro" id="IPR036291">
    <property type="entry name" value="NAD(P)-bd_dom_sf"/>
</dbReference>
<protein>
    <submittedName>
        <fullName evidence="6">Putative oxidoreductase,short chain dehydrogenase</fullName>
    </submittedName>
</protein>
<dbReference type="VEuPathDB" id="FungiDB:C8Q69DRAFT_493780"/>
<reference evidence="6 7" key="1">
    <citation type="journal article" date="2018" name="Front. Microbiol.">
        <title>Genomic and genetic insights into a cosmopolitan fungus, Paecilomyces variotii (Eurotiales).</title>
        <authorList>
            <person name="Urquhart A.S."/>
            <person name="Mondo S.J."/>
            <person name="Makela M.R."/>
            <person name="Hane J.K."/>
            <person name="Wiebenga A."/>
            <person name="He G."/>
            <person name="Mihaltcheva S."/>
            <person name="Pangilinan J."/>
            <person name="Lipzen A."/>
            <person name="Barry K."/>
            <person name="de Vries R.P."/>
            <person name="Grigoriev I.V."/>
            <person name="Idnurm A."/>
        </authorList>
    </citation>
    <scope>NUCLEOTIDE SEQUENCE [LARGE SCALE GENOMIC DNA]</scope>
    <source>
        <strain evidence="6 7">CBS 101075</strain>
    </source>
</reference>
<dbReference type="PRINTS" id="PR00081">
    <property type="entry name" value="GDHRDH"/>
</dbReference>
<dbReference type="InterPro" id="IPR020904">
    <property type="entry name" value="Sc_DH/Rdtase_CS"/>
</dbReference>
<dbReference type="Gene3D" id="3.40.50.720">
    <property type="entry name" value="NAD(P)-binding Rossmann-like Domain"/>
    <property type="match status" value="1"/>
</dbReference>
<dbReference type="STRING" id="264951.A0A443HJP7"/>
<name>A0A443HJP7_BYSSP</name>
<evidence type="ECO:0000259" key="5">
    <source>
        <dbReference type="SMART" id="SM00822"/>
    </source>
</evidence>
<keyword evidence="7" id="KW-1185">Reference proteome</keyword>
<gene>
    <name evidence="6" type="ORF">C8Q69DRAFT_493780</name>
</gene>
<keyword evidence="3" id="KW-0560">Oxidoreductase</keyword>
<dbReference type="InterPro" id="IPR002347">
    <property type="entry name" value="SDR_fam"/>
</dbReference>
<feature type="domain" description="Ketoreductase" evidence="5">
    <location>
        <begin position="4"/>
        <end position="183"/>
    </location>
</feature>
<accession>A0A443HJP7</accession>
<dbReference type="PRINTS" id="PR00080">
    <property type="entry name" value="SDRFAMILY"/>
</dbReference>
<dbReference type="AlphaFoldDB" id="A0A443HJP7"/>